<comment type="similarity">
    <text evidence="2">Belongs to the monovalent cation:proton antiporter 2 (CPA2) transporter (TC 2.A.37) family.</text>
</comment>
<feature type="transmembrane region" description="Helical" evidence="8">
    <location>
        <begin position="116"/>
        <end position="138"/>
    </location>
</feature>
<dbReference type="AlphaFoldDB" id="A0A0J7ZP79"/>
<dbReference type="Proteomes" id="UP000037432">
    <property type="component" value="Unassembled WGS sequence"/>
</dbReference>
<evidence type="ECO:0000256" key="6">
    <source>
        <dbReference type="ARBA" id="ARBA00023136"/>
    </source>
</evidence>
<feature type="transmembrane region" description="Helical" evidence="8">
    <location>
        <begin position="57"/>
        <end position="78"/>
    </location>
</feature>
<feature type="transmembrane region" description="Helical" evidence="8">
    <location>
        <begin position="353"/>
        <end position="372"/>
    </location>
</feature>
<dbReference type="RefSeq" id="WP_048579531.1">
    <property type="nucleotide sequence ID" value="NZ_LFNT01000002.1"/>
</dbReference>
<dbReference type="InterPro" id="IPR006153">
    <property type="entry name" value="Cation/H_exchanger_TM"/>
</dbReference>
<dbReference type="GO" id="GO:1902600">
    <property type="term" value="P:proton transmembrane transport"/>
    <property type="evidence" value="ECO:0007669"/>
    <property type="project" value="InterPro"/>
</dbReference>
<feature type="transmembrane region" description="Helical" evidence="8">
    <location>
        <begin position="292"/>
        <end position="312"/>
    </location>
</feature>
<feature type="domain" description="Cation/H+ exchanger transmembrane" evidence="9">
    <location>
        <begin position="20"/>
        <end position="371"/>
    </location>
</feature>
<keyword evidence="3" id="KW-0813">Transport</keyword>
<protein>
    <submittedName>
        <fullName evidence="10">Potassium transporter</fullName>
    </submittedName>
</protein>
<organism evidence="10 11">
    <name type="scientific">Streptomyces viridochromogenes</name>
    <dbReference type="NCBI Taxonomy" id="1938"/>
    <lineage>
        <taxon>Bacteria</taxon>
        <taxon>Bacillati</taxon>
        <taxon>Actinomycetota</taxon>
        <taxon>Actinomycetes</taxon>
        <taxon>Kitasatosporales</taxon>
        <taxon>Streptomycetaceae</taxon>
        <taxon>Streptomyces</taxon>
    </lineage>
</organism>
<evidence type="ECO:0000256" key="2">
    <source>
        <dbReference type="ARBA" id="ARBA00005551"/>
    </source>
</evidence>
<evidence type="ECO:0000313" key="10">
    <source>
        <dbReference type="EMBL" id="KMS76933.1"/>
    </source>
</evidence>
<sequence>MHSSAIFLIEFGAIILGLGLLGRFAGRFQFSPIPLYLLAGLAFGQGGLLPLDTSEEFVAIGAEIGVILLLLMLGLEYTASDLVSNLKTQYPAGLVDAAFNALPGAAMAFLLGWGPVAAVVLAGVTWISSSGVIAKVLGDLGRVGNRETPVILSILVLEDLSMAVYLPIITALLAGTSLAAGSVTLAIALGAAGLVLLLAVRYGRHISRFVSSDDPEKLLLVVLGLTLLVAGIAQELQVSAAVGAFLVGIALSGEVAEGAHNLLAPLRDLFAAVFFVFFGLHTDPSSIPPVLVPALVLAVVTAGTKIATGYWAAKRAGVSANGRWRAGGTLVARGEFSIVIAGLAVTAGIEPSLGPLATAYVLILVILGPLTARYTEPVALRLTARLGKTQPAGGTPAEDGAPLPEAGETVDDQDTVGRS</sequence>
<keyword evidence="5 8" id="KW-1133">Transmembrane helix</keyword>
<dbReference type="GO" id="GO:0016020">
    <property type="term" value="C:membrane"/>
    <property type="evidence" value="ECO:0007669"/>
    <property type="project" value="UniProtKB-SubCell"/>
</dbReference>
<accession>A0A0J7ZP79</accession>
<feature type="transmembrane region" description="Helical" evidence="8">
    <location>
        <begin position="179"/>
        <end position="198"/>
    </location>
</feature>
<dbReference type="Gene3D" id="1.20.1530.20">
    <property type="match status" value="1"/>
</dbReference>
<comment type="caution">
    <text evidence="10">The sequence shown here is derived from an EMBL/GenBank/DDBJ whole genome shotgun (WGS) entry which is preliminary data.</text>
</comment>
<evidence type="ECO:0000256" key="8">
    <source>
        <dbReference type="SAM" id="Phobius"/>
    </source>
</evidence>
<dbReference type="PATRIC" id="fig|1938.3.peg.349"/>
<dbReference type="InterPro" id="IPR038770">
    <property type="entry name" value="Na+/solute_symporter_sf"/>
</dbReference>
<evidence type="ECO:0000256" key="3">
    <source>
        <dbReference type="ARBA" id="ARBA00022448"/>
    </source>
</evidence>
<evidence type="ECO:0000256" key="5">
    <source>
        <dbReference type="ARBA" id="ARBA00022989"/>
    </source>
</evidence>
<dbReference type="OrthoDB" id="3294398at2"/>
<feature type="region of interest" description="Disordered" evidence="7">
    <location>
        <begin position="388"/>
        <end position="419"/>
    </location>
</feature>
<gene>
    <name evidence="10" type="ORF">ACM01_03670</name>
</gene>
<name>A0A0J7ZP79_STRVR</name>
<proteinExistence type="inferred from homology"/>
<comment type="subcellular location">
    <subcellularLocation>
        <location evidence="1">Membrane</location>
        <topology evidence="1">Multi-pass membrane protein</topology>
    </subcellularLocation>
</comment>
<dbReference type="PANTHER" id="PTHR42751:SF6">
    <property type="entry name" value="CONSERVED INTEGRAL MEMBRANE TRANSPORT PROTEIN-RELATED"/>
    <property type="match status" value="1"/>
</dbReference>
<keyword evidence="4 8" id="KW-0812">Transmembrane</keyword>
<dbReference type="PANTHER" id="PTHR42751">
    <property type="entry name" value="SODIUM/HYDROGEN EXCHANGER FAMILY/TRKA DOMAIN PROTEIN"/>
    <property type="match status" value="1"/>
</dbReference>
<evidence type="ECO:0000259" key="9">
    <source>
        <dbReference type="Pfam" id="PF00999"/>
    </source>
</evidence>
<reference evidence="10 11" key="1">
    <citation type="submission" date="2015-06" db="EMBL/GenBank/DDBJ databases">
        <authorList>
            <person name="Ju K.-S."/>
            <person name="Doroghazi J.R."/>
            <person name="Metcalf W.W."/>
        </authorList>
    </citation>
    <scope>NUCLEOTIDE SEQUENCE [LARGE SCALE GENOMIC DNA]</scope>
    <source>
        <strain evidence="10 11">NRRL 3414</strain>
    </source>
</reference>
<evidence type="ECO:0000256" key="4">
    <source>
        <dbReference type="ARBA" id="ARBA00022692"/>
    </source>
</evidence>
<feature type="compositionally biased region" description="Acidic residues" evidence="7">
    <location>
        <begin position="408"/>
        <end position="419"/>
    </location>
</feature>
<evidence type="ECO:0000313" key="11">
    <source>
        <dbReference type="Proteomes" id="UP000037432"/>
    </source>
</evidence>
<feature type="transmembrane region" description="Helical" evidence="8">
    <location>
        <begin position="324"/>
        <end position="347"/>
    </location>
</feature>
<dbReference type="EMBL" id="LFNT01000002">
    <property type="protein sequence ID" value="KMS76933.1"/>
    <property type="molecule type" value="Genomic_DNA"/>
</dbReference>
<evidence type="ECO:0000256" key="1">
    <source>
        <dbReference type="ARBA" id="ARBA00004141"/>
    </source>
</evidence>
<dbReference type="GO" id="GO:0015297">
    <property type="term" value="F:antiporter activity"/>
    <property type="evidence" value="ECO:0007669"/>
    <property type="project" value="InterPro"/>
</dbReference>
<evidence type="ECO:0000256" key="7">
    <source>
        <dbReference type="SAM" id="MobiDB-lite"/>
    </source>
</evidence>
<dbReference type="Pfam" id="PF00999">
    <property type="entry name" value="Na_H_Exchanger"/>
    <property type="match status" value="1"/>
</dbReference>
<feature type="transmembrane region" description="Helical" evidence="8">
    <location>
        <begin position="218"/>
        <end position="234"/>
    </location>
</feature>
<keyword evidence="6 8" id="KW-0472">Membrane</keyword>
<feature type="transmembrane region" description="Helical" evidence="8">
    <location>
        <begin position="150"/>
        <end position="173"/>
    </location>
</feature>
<feature type="transmembrane region" description="Helical" evidence="8">
    <location>
        <begin position="6"/>
        <end position="26"/>
    </location>
</feature>
<feature type="transmembrane region" description="Helical" evidence="8">
    <location>
        <begin position="33"/>
        <end position="51"/>
    </location>
</feature>